<evidence type="ECO:0000256" key="2">
    <source>
        <dbReference type="ARBA" id="ARBA00004123"/>
    </source>
</evidence>
<keyword evidence="6" id="KW-0479">Metal-binding</keyword>
<comment type="function">
    <text evidence="20">ATP-dependent DNA helicase important for chromosome transmission and normal cell cycle progression in G(2)/M. May have a role in changing DNA topology to allow the loading of proteins involved in maintaining sister chromatid cohesion in the vicinity of the centromeres. Has a specific role in chromosome segregation during meiosis II.</text>
</comment>
<dbReference type="Proteomes" id="UP000095023">
    <property type="component" value="Unassembled WGS sequence"/>
</dbReference>
<keyword evidence="7" id="KW-0547">Nucleotide-binding</keyword>
<evidence type="ECO:0000256" key="7">
    <source>
        <dbReference type="ARBA" id="ARBA00022741"/>
    </source>
</evidence>
<comment type="subcellular location">
    <subcellularLocation>
        <location evidence="2">Nucleus</location>
    </subcellularLocation>
</comment>
<dbReference type="InterPro" id="IPR014013">
    <property type="entry name" value="Helic_SF1/SF2_ATP-bd_DinG/Rad3"/>
</dbReference>
<evidence type="ECO:0000256" key="10">
    <source>
        <dbReference type="ARBA" id="ARBA00022840"/>
    </source>
</evidence>
<keyword evidence="24" id="KW-1185">Reference proteome</keyword>
<keyword evidence="13" id="KW-0413">Isomerase</keyword>
<dbReference type="NCBIfam" id="TIGR00604">
    <property type="entry name" value="rad3"/>
    <property type="match status" value="1"/>
</dbReference>
<comment type="similarity">
    <text evidence="3">Belongs to the DEAD box helicase family. DEAH subfamily. DDX11/CHL1 sub-subfamily.</text>
</comment>
<evidence type="ECO:0000256" key="14">
    <source>
        <dbReference type="ARBA" id="ARBA00023242"/>
    </source>
</evidence>
<evidence type="ECO:0000313" key="24">
    <source>
        <dbReference type="Proteomes" id="UP000095023"/>
    </source>
</evidence>
<dbReference type="AlphaFoldDB" id="A0A1E4TGL2"/>
<evidence type="ECO:0000256" key="20">
    <source>
        <dbReference type="ARBA" id="ARBA00045702"/>
    </source>
</evidence>
<feature type="non-terminal residue" evidence="23">
    <location>
        <position position="777"/>
    </location>
</feature>
<dbReference type="GO" id="GO:0035861">
    <property type="term" value="C:site of double-strand break"/>
    <property type="evidence" value="ECO:0007669"/>
    <property type="project" value="EnsemblFungi"/>
</dbReference>
<evidence type="ECO:0000256" key="6">
    <source>
        <dbReference type="ARBA" id="ARBA00022723"/>
    </source>
</evidence>
<dbReference type="InterPro" id="IPR014001">
    <property type="entry name" value="Helicase_ATP-bd"/>
</dbReference>
<keyword evidence="12" id="KW-0411">Iron-sulfur</keyword>
<dbReference type="InterPro" id="IPR006555">
    <property type="entry name" value="ATP-dep_Helicase_C"/>
</dbReference>
<evidence type="ECO:0000256" key="12">
    <source>
        <dbReference type="ARBA" id="ARBA00023014"/>
    </source>
</evidence>
<dbReference type="GO" id="GO:0051536">
    <property type="term" value="F:iron-sulfur cluster binding"/>
    <property type="evidence" value="ECO:0007669"/>
    <property type="project" value="UniProtKB-KW"/>
</dbReference>
<evidence type="ECO:0000256" key="3">
    <source>
        <dbReference type="ARBA" id="ARBA00008435"/>
    </source>
</evidence>
<accession>A0A1E4TGL2</accession>
<dbReference type="PROSITE" id="PS00690">
    <property type="entry name" value="DEAH_ATP_HELICASE"/>
    <property type="match status" value="1"/>
</dbReference>
<evidence type="ECO:0000313" key="23">
    <source>
        <dbReference type="EMBL" id="ODV90905.1"/>
    </source>
</evidence>
<proteinExistence type="inferred from homology"/>
<evidence type="ECO:0000256" key="5">
    <source>
        <dbReference type="ARBA" id="ARBA00017386"/>
    </source>
</evidence>
<gene>
    <name evidence="23" type="ORF">CANCADRAFT_11308</name>
</gene>
<dbReference type="InterPro" id="IPR002464">
    <property type="entry name" value="DNA/RNA_helicase_DEAH_CS"/>
</dbReference>
<reference evidence="24" key="1">
    <citation type="submission" date="2016-02" db="EMBL/GenBank/DDBJ databases">
        <title>Comparative genomics of biotechnologically important yeasts.</title>
        <authorList>
            <consortium name="DOE Joint Genome Institute"/>
            <person name="Riley R."/>
            <person name="Haridas S."/>
            <person name="Wolfe K.H."/>
            <person name="Lopes M.R."/>
            <person name="Hittinger C.T."/>
            <person name="Goker M."/>
            <person name="Salamov A."/>
            <person name="Wisecaver J."/>
            <person name="Long T.M."/>
            <person name="Aerts A.L."/>
            <person name="Barry K."/>
            <person name="Choi C."/>
            <person name="Clum A."/>
            <person name="Coughlan A.Y."/>
            <person name="Deshpande S."/>
            <person name="Douglass A.P."/>
            <person name="Hanson S.J."/>
            <person name="Klenk H.-P."/>
            <person name="Labutti K."/>
            <person name="Lapidus A."/>
            <person name="Lindquist E."/>
            <person name="Lipzen A."/>
            <person name="Meier-Kolthoff J.P."/>
            <person name="Ohm R.A."/>
            <person name="Otillar R.P."/>
            <person name="Pangilinan J."/>
            <person name="Peng Y."/>
            <person name="Rokas A."/>
            <person name="Rosa C.A."/>
            <person name="Scheuner C."/>
            <person name="Sibirny A.A."/>
            <person name="Slot J.C."/>
            <person name="Stielow J.B."/>
            <person name="Sun H."/>
            <person name="Kurtzman C.P."/>
            <person name="Blackwell M."/>
            <person name="Jeffries T.W."/>
            <person name="Grigoriev I.V."/>
        </authorList>
    </citation>
    <scope>NUCLEOTIDE SEQUENCE [LARGE SCALE GENOMIC DNA]</scope>
    <source>
        <strain evidence="24">NRRL Y-17796</strain>
    </source>
</reference>
<evidence type="ECO:0000259" key="22">
    <source>
        <dbReference type="PROSITE" id="PS51193"/>
    </source>
</evidence>
<comment type="cofactor">
    <cofactor evidence="1">
        <name>[4Fe-4S] cluster</name>
        <dbReference type="ChEBI" id="CHEBI:49883"/>
    </cofactor>
</comment>
<dbReference type="GO" id="GO:0000785">
    <property type="term" value="C:chromatin"/>
    <property type="evidence" value="ECO:0007669"/>
    <property type="project" value="EnsemblFungi"/>
</dbReference>
<dbReference type="GO" id="GO:0043139">
    <property type="term" value="F:5'-3' DNA helicase activity"/>
    <property type="evidence" value="ECO:0007669"/>
    <property type="project" value="UniProtKB-EC"/>
</dbReference>
<evidence type="ECO:0000256" key="13">
    <source>
        <dbReference type="ARBA" id="ARBA00023235"/>
    </source>
</evidence>
<evidence type="ECO:0000256" key="11">
    <source>
        <dbReference type="ARBA" id="ARBA00023004"/>
    </source>
</evidence>
<dbReference type="SMART" id="SM00487">
    <property type="entry name" value="DEXDc"/>
    <property type="match status" value="1"/>
</dbReference>
<evidence type="ECO:0000256" key="21">
    <source>
        <dbReference type="ARBA" id="ARBA00048954"/>
    </source>
</evidence>
<dbReference type="Gene3D" id="3.40.50.300">
    <property type="entry name" value="P-loop containing nucleotide triphosphate hydrolases"/>
    <property type="match status" value="2"/>
</dbReference>
<dbReference type="GO" id="GO:0031571">
    <property type="term" value="P:mitotic G1 DNA damage checkpoint signaling"/>
    <property type="evidence" value="ECO:0007669"/>
    <property type="project" value="EnsemblFungi"/>
</dbReference>
<dbReference type="GO" id="GO:0045005">
    <property type="term" value="P:DNA-templated DNA replication maintenance of fidelity"/>
    <property type="evidence" value="ECO:0007669"/>
    <property type="project" value="EnsemblFungi"/>
</dbReference>
<evidence type="ECO:0000256" key="1">
    <source>
        <dbReference type="ARBA" id="ARBA00001966"/>
    </source>
</evidence>
<evidence type="ECO:0000256" key="16">
    <source>
        <dbReference type="ARBA" id="ARBA00029709"/>
    </source>
</evidence>
<dbReference type="EMBL" id="KV453842">
    <property type="protein sequence ID" value="ODV90905.1"/>
    <property type="molecule type" value="Genomic_DNA"/>
</dbReference>
<sequence>EEMFGHPYDPYPIQVDLMNAIYDTIASGKKVGIFESPTGTGKTLSLLCATLAWERQPPHPDDPNASDAPSWVQSATDITQQLRQEKWSKFFQQLQKPEIKHQARQKPRKRYRPSAVSLDSFLPDEDTTNISETASFLLREYSRTQSNAIENTDPQIIFTSRTHSQLSQLASQLRLVSPLPYADDSALPVRYIPLASRSRMCIYEPVMSSPAASINDRCRDARKGKGIKTCPYVAKPTDPLSQARASDLSDALLTGIHDIEDIVSMGESLSTCPYYAVKHDIAMAEIISLPYNLLLDDTARRSISLPLRNSIIIIDEAHNLLETLSSILSKSVSLSLVDQALHCLQVYLDKFQNRLKPHNRVHVLHIQMLLRNLQQFLMQIKTTPAKFPPGSILDSSKIFSDSAAESINIYTLADFVSKSKLAFKINSYMDYKLAEKTSSEQKKSFQVPLLSGIISFLITLNFPSQDGQLVVETNSSNPSLLYLQLDVSHVFETIVEQAKCVILAGGTMEPMDDFVTYLLPKMDPSLINRFSCGHVIPENNVHAYTITQVSENPITVTFANRSNKSTANDIGVAIHKLCSVIPFGAVVFFPSYTYLKELLSNWSDSGTLQDIEVQKKVMYEPTNSALVEQTLLEFQDAANSKGAVLFCVTGGKMSEGINFTDNLARGVIMVGVPFPNIKSVETIARSQFIKDTAISNGLSESEAKAKSAAYIEGTCIRAVNQAMGRAIRHANDYAALFFIDERYSKIKIQTKLSKWVRDSIQKATHIENVMEEAKVFY</sequence>
<keyword evidence="11" id="KW-0408">Iron</keyword>
<feature type="non-terminal residue" evidence="23">
    <location>
        <position position="1"/>
    </location>
</feature>
<evidence type="ECO:0000256" key="15">
    <source>
        <dbReference type="ARBA" id="ARBA00023306"/>
    </source>
</evidence>
<organism evidence="23 24">
    <name type="scientific">Tortispora caseinolytica NRRL Y-17796</name>
    <dbReference type="NCBI Taxonomy" id="767744"/>
    <lineage>
        <taxon>Eukaryota</taxon>
        <taxon>Fungi</taxon>
        <taxon>Dikarya</taxon>
        <taxon>Ascomycota</taxon>
        <taxon>Saccharomycotina</taxon>
        <taxon>Trigonopsidomycetes</taxon>
        <taxon>Trigonopsidales</taxon>
        <taxon>Trigonopsidaceae</taxon>
        <taxon>Tortispora</taxon>
    </lineage>
</organism>
<dbReference type="GO" id="GO:0036297">
    <property type="term" value="P:interstrand cross-link repair"/>
    <property type="evidence" value="ECO:0007669"/>
    <property type="project" value="EnsemblFungi"/>
</dbReference>
<dbReference type="InterPro" id="IPR013020">
    <property type="entry name" value="Rad3/Chl1-like"/>
</dbReference>
<dbReference type="EC" id="5.6.2.3" evidence="17"/>
<keyword evidence="14" id="KW-0539">Nucleus</keyword>
<protein>
    <recommendedName>
        <fullName evidence="5">ATP-dependent DNA helicase CHL1</fullName>
        <ecNumber evidence="17">5.6.2.3</ecNumber>
    </recommendedName>
    <alternativeName>
        <fullName evidence="4">ATP-dependent DNA helicase chl1</fullName>
    </alternativeName>
    <alternativeName>
        <fullName evidence="16">Chromosome loss protein 1</fullName>
    </alternativeName>
    <alternativeName>
        <fullName evidence="18 19">DNA 5'-3' helicase CHL1</fullName>
    </alternativeName>
</protein>
<dbReference type="Pfam" id="PF13307">
    <property type="entry name" value="Helicase_C_2"/>
    <property type="match status" value="1"/>
</dbReference>
<dbReference type="GO" id="GO:0005634">
    <property type="term" value="C:nucleus"/>
    <property type="evidence" value="ECO:0007669"/>
    <property type="project" value="UniProtKB-SubCell"/>
</dbReference>
<dbReference type="PROSITE" id="PS51193">
    <property type="entry name" value="HELICASE_ATP_BIND_2"/>
    <property type="match status" value="1"/>
</dbReference>
<dbReference type="InterPro" id="IPR027417">
    <property type="entry name" value="P-loop_NTPase"/>
</dbReference>
<evidence type="ECO:0000256" key="9">
    <source>
        <dbReference type="ARBA" id="ARBA00022806"/>
    </source>
</evidence>
<dbReference type="SMART" id="SM00491">
    <property type="entry name" value="HELICc2"/>
    <property type="match status" value="1"/>
</dbReference>
<comment type="catalytic activity">
    <reaction evidence="21">
        <text>ATP + H2O = ADP + phosphate + H(+)</text>
        <dbReference type="Rhea" id="RHEA:13065"/>
        <dbReference type="ChEBI" id="CHEBI:15377"/>
        <dbReference type="ChEBI" id="CHEBI:15378"/>
        <dbReference type="ChEBI" id="CHEBI:30616"/>
        <dbReference type="ChEBI" id="CHEBI:43474"/>
        <dbReference type="ChEBI" id="CHEBI:456216"/>
        <dbReference type="EC" id="5.6.2.3"/>
    </reaction>
</comment>
<keyword evidence="8" id="KW-0378">Hydrolase</keyword>
<name>A0A1E4TGL2_9ASCO</name>
<dbReference type="SUPFAM" id="SSF52540">
    <property type="entry name" value="P-loop containing nucleoside triphosphate hydrolases"/>
    <property type="match status" value="1"/>
</dbReference>
<dbReference type="GO" id="GO:0003677">
    <property type="term" value="F:DNA binding"/>
    <property type="evidence" value="ECO:0007669"/>
    <property type="project" value="InterPro"/>
</dbReference>
<dbReference type="Pfam" id="PF06733">
    <property type="entry name" value="DEAD_2"/>
    <property type="match status" value="1"/>
</dbReference>
<evidence type="ECO:0000256" key="19">
    <source>
        <dbReference type="ARBA" id="ARBA00045008"/>
    </source>
</evidence>
<dbReference type="SMART" id="SM00488">
    <property type="entry name" value="DEXDc2"/>
    <property type="match status" value="1"/>
</dbReference>
<dbReference type="GO" id="GO:0005524">
    <property type="term" value="F:ATP binding"/>
    <property type="evidence" value="ECO:0007669"/>
    <property type="project" value="UniProtKB-KW"/>
</dbReference>
<keyword evidence="10" id="KW-0067">ATP-binding</keyword>
<dbReference type="OrthoDB" id="267079at2759"/>
<dbReference type="InterPro" id="IPR045028">
    <property type="entry name" value="DinG/Rad3-like"/>
</dbReference>
<evidence type="ECO:0000256" key="17">
    <source>
        <dbReference type="ARBA" id="ARBA00044969"/>
    </source>
</evidence>
<dbReference type="PANTHER" id="PTHR11472:SF41">
    <property type="entry name" value="ATP-DEPENDENT DNA HELICASE DDX11-RELATED"/>
    <property type="match status" value="1"/>
</dbReference>
<keyword evidence="15" id="KW-0131">Cell cycle</keyword>
<dbReference type="InterPro" id="IPR010614">
    <property type="entry name" value="RAD3-like_helicase_DEAD"/>
</dbReference>
<dbReference type="GO" id="GO:0007064">
    <property type="term" value="P:mitotic sister chromatid cohesion"/>
    <property type="evidence" value="ECO:0007669"/>
    <property type="project" value="EnsemblFungi"/>
</dbReference>
<keyword evidence="9" id="KW-0347">Helicase</keyword>
<evidence type="ECO:0000256" key="8">
    <source>
        <dbReference type="ARBA" id="ARBA00022801"/>
    </source>
</evidence>
<feature type="domain" description="Helicase ATP-binding" evidence="22">
    <location>
        <begin position="1"/>
        <end position="365"/>
    </location>
</feature>
<evidence type="ECO:0000256" key="4">
    <source>
        <dbReference type="ARBA" id="ARBA00016387"/>
    </source>
</evidence>
<dbReference type="PANTHER" id="PTHR11472">
    <property type="entry name" value="DNA REPAIR DEAD HELICASE RAD3/XP-D SUBFAMILY MEMBER"/>
    <property type="match status" value="1"/>
</dbReference>
<dbReference type="GO" id="GO:0034085">
    <property type="term" value="P:establishment of sister chromatid cohesion"/>
    <property type="evidence" value="ECO:0007669"/>
    <property type="project" value="EnsemblFungi"/>
</dbReference>
<evidence type="ECO:0000256" key="18">
    <source>
        <dbReference type="ARBA" id="ARBA00044998"/>
    </source>
</evidence>
<dbReference type="GO" id="GO:0016818">
    <property type="term" value="F:hydrolase activity, acting on acid anhydrides, in phosphorus-containing anhydrides"/>
    <property type="evidence" value="ECO:0007669"/>
    <property type="project" value="InterPro"/>
</dbReference>
<dbReference type="GO" id="GO:0046872">
    <property type="term" value="F:metal ion binding"/>
    <property type="evidence" value="ECO:0007669"/>
    <property type="project" value="UniProtKB-KW"/>
</dbReference>
<dbReference type="InterPro" id="IPR006554">
    <property type="entry name" value="Helicase-like_DEXD_c2"/>
</dbReference>